<sequence length="62" mass="7160">MNIYGEGVKDGRKVVRLGECKSRVYSDDVLRFYENVYKSLKPILGEVVGILFGFQYISQLLR</sequence>
<dbReference type="AlphaFoldDB" id="A0A2R7Y530"/>
<evidence type="ECO:0000313" key="2">
    <source>
        <dbReference type="Proteomes" id="UP000244093"/>
    </source>
</evidence>
<accession>A0A2R7Y530</accession>
<protein>
    <submittedName>
        <fullName evidence="1">Uncharacterized protein</fullName>
    </submittedName>
</protein>
<dbReference type="Proteomes" id="UP000244093">
    <property type="component" value="Unassembled WGS sequence"/>
</dbReference>
<comment type="caution">
    <text evidence="1">The sequence shown here is derived from an EMBL/GenBank/DDBJ whole genome shotgun (WGS) entry which is preliminary data.</text>
</comment>
<organism evidence="1 2">
    <name type="scientific">Zestosphaera tikiterensis</name>
    <dbReference type="NCBI Taxonomy" id="1973259"/>
    <lineage>
        <taxon>Archaea</taxon>
        <taxon>Thermoproteota</taxon>
        <taxon>Thermoprotei</taxon>
        <taxon>Desulfurococcales</taxon>
        <taxon>Desulfurococcaceae</taxon>
        <taxon>Zestosphaera</taxon>
    </lineage>
</organism>
<evidence type="ECO:0000313" key="1">
    <source>
        <dbReference type="EMBL" id="PUA32477.1"/>
    </source>
</evidence>
<dbReference type="EMBL" id="NBVN01000004">
    <property type="protein sequence ID" value="PUA32477.1"/>
    <property type="molecule type" value="Genomic_DNA"/>
</dbReference>
<name>A0A2R7Y530_9CREN</name>
<proteinExistence type="predicted"/>
<gene>
    <name evidence="1" type="ORF">B7O98_07435</name>
</gene>
<reference evidence="1 2" key="1">
    <citation type="journal article" date="2018" name="Syst. Appl. Microbiol.">
        <title>A new symbiotic nanoarchaeote (Candidatus Nanoclepta minutus) and its host (Zestosphaera tikiterensis gen. nov., sp. nov.) from a New Zealand hot spring.</title>
        <authorList>
            <person name="St John E."/>
            <person name="Liu Y."/>
            <person name="Podar M."/>
            <person name="Stott M.B."/>
            <person name="Meneghin J."/>
            <person name="Chen Z."/>
            <person name="Lagutin K."/>
            <person name="Mitchell K."/>
            <person name="Reysenbach A.L."/>
        </authorList>
    </citation>
    <scope>NUCLEOTIDE SEQUENCE [LARGE SCALE GENOMIC DNA]</scope>
    <source>
        <strain evidence="1">NZ3</strain>
    </source>
</reference>